<dbReference type="Proteomes" id="UP000035212">
    <property type="component" value="Chromosome"/>
</dbReference>
<name>A0A0G3GCC8_9PSED</name>
<reference evidence="2" key="2">
    <citation type="submission" date="2015-03" db="EMBL/GenBank/DDBJ databases">
        <authorList>
            <person name="Deng P."/>
            <person name="Lu S."/>
        </authorList>
    </citation>
    <scope>NUCLEOTIDE SEQUENCE [LARGE SCALE GENOMIC DNA]</scope>
    <source>
        <strain evidence="2">UFB2</strain>
    </source>
</reference>
<dbReference type="PATRIC" id="fig|587753.11.peg.2595"/>
<evidence type="ECO:0000313" key="1">
    <source>
        <dbReference type="EMBL" id="AKJ98885.1"/>
    </source>
</evidence>
<protein>
    <submittedName>
        <fullName evidence="1">Uncharacterized protein</fullName>
    </submittedName>
</protein>
<reference evidence="1 2" key="1">
    <citation type="journal article" date="2015" name="Stand. Genomic Sci.">
        <title>Complete genome of Pseudomonas chlororaphis strain UFB2, a soil bacterium with antibacterial activity against bacterial canker pathogen of tomato.</title>
        <authorList>
            <person name="Deng P."/>
            <person name="Wang X."/>
            <person name="Baird S.M."/>
            <person name="Lu S.E."/>
        </authorList>
    </citation>
    <scope>NUCLEOTIDE SEQUENCE [LARGE SCALE GENOMIC DNA]</scope>
    <source>
        <strain evidence="1 2">UFB2</strain>
    </source>
</reference>
<proteinExistence type="predicted"/>
<organism evidence="1 2">
    <name type="scientific">Pseudomonas chlororaphis</name>
    <dbReference type="NCBI Taxonomy" id="587753"/>
    <lineage>
        <taxon>Bacteria</taxon>
        <taxon>Pseudomonadati</taxon>
        <taxon>Pseudomonadota</taxon>
        <taxon>Gammaproteobacteria</taxon>
        <taxon>Pseudomonadales</taxon>
        <taxon>Pseudomonadaceae</taxon>
        <taxon>Pseudomonas</taxon>
    </lineage>
</organism>
<dbReference type="EMBL" id="CP011020">
    <property type="protein sequence ID" value="AKJ98885.1"/>
    <property type="molecule type" value="Genomic_DNA"/>
</dbReference>
<dbReference type="AlphaFoldDB" id="A0A0G3GCC8"/>
<accession>A0A0G3GCC8</accession>
<gene>
    <name evidence="1" type="ORF">VM99_12715</name>
</gene>
<evidence type="ECO:0000313" key="2">
    <source>
        <dbReference type="Proteomes" id="UP000035212"/>
    </source>
</evidence>
<dbReference type="Pfam" id="PF20701">
    <property type="entry name" value="HetE-N"/>
    <property type="match status" value="1"/>
</dbReference>
<sequence>MDFITTGVIASTVYDVLKHGLKLSAGVLKDRLGQWLKEDVIAEAVASELSKLDLHDGLSEKAISQQIDQSQAISTLIRDINARAALIAPSTITAVNQTHSGSGDNVGGNKIVS</sequence>